<evidence type="ECO:0000256" key="4">
    <source>
        <dbReference type="ARBA" id="ARBA00022684"/>
    </source>
</evidence>
<keyword evidence="5 8" id="KW-0547">Nucleotide-binding</keyword>
<evidence type="ECO:0000256" key="8">
    <source>
        <dbReference type="HAMAP-Rule" id="MF_00578"/>
    </source>
</evidence>
<accession>A0AAE7CRN3</accession>
<dbReference type="InterPro" id="IPR014746">
    <property type="entry name" value="Gln_synth/guanido_kin_cat_dom"/>
</dbReference>
<evidence type="ECO:0000256" key="6">
    <source>
        <dbReference type="ARBA" id="ARBA00022840"/>
    </source>
</evidence>
<dbReference type="PANTHER" id="PTHR38761:SF1">
    <property type="entry name" value="GLUTAMATE--CYSTEINE LIGASE"/>
    <property type="match status" value="1"/>
</dbReference>
<evidence type="ECO:0000256" key="9">
    <source>
        <dbReference type="RuleBase" id="RU004391"/>
    </source>
</evidence>
<evidence type="ECO:0000313" key="12">
    <source>
        <dbReference type="Proteomes" id="UP000502004"/>
    </source>
</evidence>
<organism evidence="11 12">
    <name type="scientific">Allofrancisella inopinata</name>
    <dbReference type="NCBI Taxonomy" id="1085647"/>
    <lineage>
        <taxon>Bacteria</taxon>
        <taxon>Pseudomonadati</taxon>
        <taxon>Pseudomonadota</taxon>
        <taxon>Gammaproteobacteria</taxon>
        <taxon>Thiotrichales</taxon>
        <taxon>Francisellaceae</taxon>
        <taxon>Allofrancisella</taxon>
    </lineage>
</organism>
<protein>
    <recommendedName>
        <fullName evidence="8">Glutamate--cysteine ligase</fullName>
        <ecNumber evidence="8">6.3.2.2</ecNumber>
    </recommendedName>
    <alternativeName>
        <fullName evidence="8">Gamma-ECS</fullName>
        <shortName evidence="8">GCS</shortName>
    </alternativeName>
    <alternativeName>
        <fullName evidence="8">Gamma-glutamylcysteine synthetase</fullName>
    </alternativeName>
</protein>
<dbReference type="GO" id="GO:0004357">
    <property type="term" value="F:glutamate-cysteine ligase activity"/>
    <property type="evidence" value="ECO:0007669"/>
    <property type="project" value="UniProtKB-UniRule"/>
</dbReference>
<feature type="domain" description="Glutamate--cysteine ligase" evidence="10">
    <location>
        <begin position="9"/>
        <end position="361"/>
    </location>
</feature>
<reference evidence="11 12" key="1">
    <citation type="submission" date="2019-03" db="EMBL/GenBank/DDBJ databases">
        <title>Complete Genome Sequence of Allofrancisella inopinata Strain SYSU YG23 Isolated from Water-Cooling Systems in China.</title>
        <authorList>
            <person name="Ohrman C."/>
            <person name="Uneklint I."/>
            <person name="Sjodin A."/>
        </authorList>
    </citation>
    <scope>NUCLEOTIDE SEQUENCE [LARGE SCALE GENOMIC DNA]</scope>
    <source>
        <strain evidence="11 12">SYSU YG23</strain>
    </source>
</reference>
<evidence type="ECO:0000256" key="7">
    <source>
        <dbReference type="ARBA" id="ARBA00048819"/>
    </source>
</evidence>
<dbReference type="RefSeq" id="WP_133941894.1">
    <property type="nucleotide sequence ID" value="NZ_CP038241.1"/>
</dbReference>
<keyword evidence="4 8" id="KW-0317">Glutathione biosynthesis</keyword>
<dbReference type="HAMAP" id="MF_00578">
    <property type="entry name" value="Glu_cys_ligase"/>
    <property type="match status" value="1"/>
</dbReference>
<dbReference type="Pfam" id="PF04262">
    <property type="entry name" value="Glu_cys_ligase"/>
    <property type="match status" value="1"/>
</dbReference>
<evidence type="ECO:0000256" key="3">
    <source>
        <dbReference type="ARBA" id="ARBA00022598"/>
    </source>
</evidence>
<comment type="catalytic activity">
    <reaction evidence="7 8 9">
        <text>L-cysteine + L-glutamate + ATP = gamma-L-glutamyl-L-cysteine + ADP + phosphate + H(+)</text>
        <dbReference type="Rhea" id="RHEA:13285"/>
        <dbReference type="ChEBI" id="CHEBI:15378"/>
        <dbReference type="ChEBI" id="CHEBI:29985"/>
        <dbReference type="ChEBI" id="CHEBI:30616"/>
        <dbReference type="ChEBI" id="CHEBI:35235"/>
        <dbReference type="ChEBI" id="CHEBI:43474"/>
        <dbReference type="ChEBI" id="CHEBI:58173"/>
        <dbReference type="ChEBI" id="CHEBI:456216"/>
        <dbReference type="EC" id="6.3.2.2"/>
    </reaction>
</comment>
<dbReference type="PANTHER" id="PTHR38761">
    <property type="entry name" value="GLUTAMATE--CYSTEINE LIGASE"/>
    <property type="match status" value="1"/>
</dbReference>
<dbReference type="KEGG" id="aii:E4K63_06990"/>
<dbReference type="GO" id="GO:0005524">
    <property type="term" value="F:ATP binding"/>
    <property type="evidence" value="ECO:0007669"/>
    <property type="project" value="UniProtKB-KW"/>
</dbReference>
<name>A0AAE7CRN3_9GAMM</name>
<proteinExistence type="inferred from homology"/>
<dbReference type="InterPro" id="IPR007370">
    <property type="entry name" value="Glu_cys_ligase"/>
</dbReference>
<dbReference type="GO" id="GO:0006750">
    <property type="term" value="P:glutathione biosynthetic process"/>
    <property type="evidence" value="ECO:0007669"/>
    <property type="project" value="UniProtKB-UniRule"/>
</dbReference>
<dbReference type="AlphaFoldDB" id="A0AAE7CRN3"/>
<dbReference type="Gene3D" id="3.30.590.20">
    <property type="match status" value="1"/>
</dbReference>
<keyword evidence="3 8" id="KW-0436">Ligase</keyword>
<dbReference type="SUPFAM" id="SSF55931">
    <property type="entry name" value="Glutamine synthetase/guanido kinase"/>
    <property type="match status" value="1"/>
</dbReference>
<evidence type="ECO:0000256" key="2">
    <source>
        <dbReference type="ARBA" id="ARBA00008772"/>
    </source>
</evidence>
<keyword evidence="12" id="KW-1185">Reference proteome</keyword>
<dbReference type="Proteomes" id="UP000502004">
    <property type="component" value="Chromosome"/>
</dbReference>
<comment type="similarity">
    <text evidence="2 8">Belongs to the glutamate--cysteine ligase type 1 family. Type 1 subfamily.</text>
</comment>
<evidence type="ECO:0000256" key="5">
    <source>
        <dbReference type="ARBA" id="ARBA00022741"/>
    </source>
</evidence>
<evidence type="ECO:0000313" key="11">
    <source>
        <dbReference type="EMBL" id="QIV96584.1"/>
    </source>
</evidence>
<dbReference type="EMBL" id="CP038241">
    <property type="protein sequence ID" value="QIV96584.1"/>
    <property type="molecule type" value="Genomic_DNA"/>
</dbReference>
<evidence type="ECO:0000256" key="1">
    <source>
        <dbReference type="ARBA" id="ARBA00005006"/>
    </source>
</evidence>
<sequence>MNDLKNITNLRGIERETLRIYGDGSLACSWHPQFLGHKLTNSSITVDFSENLLEIITKPHKNIDTALHELTILGAFTLQNMSQEEFILNTSMPLSATETQIKEADFGSSNSGRMKQVYRKGLAARYGKVMQIIAGIHYNFSFDKSLILKKATKLGISNADVYFGVINNYFEYMWLLPYLFGASPICAKTSVKKKPEYLIDLDEEFYVGKFSTSLRMSDLGYTSPAQKELNISYDNVKAYVKDMLNATAQEFKQYKEIGLHNESGGRIQLNESILQIENEYYSPIRPKQITKRCERPACALSNRGVEYIEVRVLDVDPFDKNGISKNTALFVEAMLMTCLMQEFKGYSQRQISLGKQNLTNVAIQGRKPNLELVDPIGEKVLLKEYGLALFGKIEIVAKQMGQEYLDAVLLEKQKILDASKTPSARVVKLAKDLGYKNLVLEISKQASDDFRKVALTQKEREILLDQVKQSIEAEKSLRDNDTISLDEYISRYYKSVGDCC</sequence>
<dbReference type="NCBIfam" id="TIGR01434">
    <property type="entry name" value="glu_cys_ligase"/>
    <property type="match status" value="1"/>
</dbReference>
<comment type="pathway">
    <text evidence="1 8 9">Sulfur metabolism; glutathione biosynthesis; glutathione from L-cysteine and L-glutamate: step 1/2.</text>
</comment>
<evidence type="ECO:0000259" key="10">
    <source>
        <dbReference type="Pfam" id="PF04262"/>
    </source>
</evidence>
<dbReference type="GO" id="GO:0005829">
    <property type="term" value="C:cytosol"/>
    <property type="evidence" value="ECO:0007669"/>
    <property type="project" value="TreeGrafter"/>
</dbReference>
<dbReference type="GO" id="GO:0046872">
    <property type="term" value="F:metal ion binding"/>
    <property type="evidence" value="ECO:0007669"/>
    <property type="project" value="TreeGrafter"/>
</dbReference>
<dbReference type="InterPro" id="IPR006334">
    <property type="entry name" value="Glut_cys_ligase"/>
</dbReference>
<gene>
    <name evidence="8 11" type="primary">gshA</name>
    <name evidence="11" type="ORF">E4K63_06990</name>
</gene>
<dbReference type="EC" id="6.3.2.2" evidence="8"/>
<keyword evidence="6 8" id="KW-0067">ATP-binding</keyword>